<organism evidence="1 2">
    <name type="scientific">Entomophthora muscae</name>
    <dbReference type="NCBI Taxonomy" id="34485"/>
    <lineage>
        <taxon>Eukaryota</taxon>
        <taxon>Fungi</taxon>
        <taxon>Fungi incertae sedis</taxon>
        <taxon>Zoopagomycota</taxon>
        <taxon>Entomophthoromycotina</taxon>
        <taxon>Entomophthoromycetes</taxon>
        <taxon>Entomophthorales</taxon>
        <taxon>Entomophthoraceae</taxon>
        <taxon>Entomophthora</taxon>
    </lineage>
</organism>
<evidence type="ECO:0000313" key="2">
    <source>
        <dbReference type="Proteomes" id="UP001165960"/>
    </source>
</evidence>
<sequence>MGDIVNSGGRKKLCHFYSPEQAQPGSAALKKLSQDLCPASALSANLNPAKIKEEKSCVIFHLNSVQVDHQLITPSGDQPANSTQALYRPPGAPFRPVHFTKYPLNLAYMEYNLETILIADPLARNVMNDISILVLKIQELSPSSQKANQSSITVQDLPIR</sequence>
<keyword evidence="2" id="KW-1185">Reference proteome</keyword>
<comment type="caution">
    <text evidence="1">The sequence shown here is derived from an EMBL/GenBank/DDBJ whole genome shotgun (WGS) entry which is preliminary data.</text>
</comment>
<name>A0ACC2U6I6_9FUNG</name>
<dbReference type="Proteomes" id="UP001165960">
    <property type="component" value="Unassembled WGS sequence"/>
</dbReference>
<gene>
    <name evidence="1" type="ORF">DSO57_1002590</name>
</gene>
<reference evidence="1" key="1">
    <citation type="submission" date="2022-04" db="EMBL/GenBank/DDBJ databases">
        <title>Genome of the entomopathogenic fungus Entomophthora muscae.</title>
        <authorList>
            <person name="Elya C."/>
            <person name="Lovett B.R."/>
            <person name="Lee E."/>
            <person name="Macias A.M."/>
            <person name="Hajek A.E."/>
            <person name="De Bivort B.L."/>
            <person name="Kasson M.T."/>
            <person name="De Fine Licht H.H."/>
            <person name="Stajich J.E."/>
        </authorList>
    </citation>
    <scope>NUCLEOTIDE SEQUENCE</scope>
    <source>
        <strain evidence="1">Berkeley</strain>
    </source>
</reference>
<dbReference type="EMBL" id="QTSX02001426">
    <property type="protein sequence ID" value="KAJ9082644.1"/>
    <property type="molecule type" value="Genomic_DNA"/>
</dbReference>
<accession>A0ACC2U6I6</accession>
<evidence type="ECO:0000313" key="1">
    <source>
        <dbReference type="EMBL" id="KAJ9082644.1"/>
    </source>
</evidence>
<proteinExistence type="predicted"/>
<protein>
    <submittedName>
        <fullName evidence="1">Uncharacterized protein</fullName>
    </submittedName>
</protein>